<evidence type="ECO:0000259" key="2">
    <source>
        <dbReference type="Pfam" id="PF17131"/>
    </source>
</evidence>
<dbReference type="RefSeq" id="WP_115857970.1">
    <property type="nucleotide sequence ID" value="NZ_QTSU01000001.1"/>
</dbReference>
<dbReference type="AlphaFoldDB" id="A0A371K3M7"/>
<comment type="caution">
    <text evidence="3">The sequence shown here is derived from an EMBL/GenBank/DDBJ whole genome shotgun (WGS) entry which is preliminary data.</text>
</comment>
<evidence type="ECO:0000313" key="3">
    <source>
        <dbReference type="EMBL" id="RDZ28531.1"/>
    </source>
</evidence>
<name>A0A371K3M7_9GAMM</name>
<dbReference type="EMBL" id="QTSU01000001">
    <property type="protein sequence ID" value="RDZ28531.1"/>
    <property type="molecule type" value="Genomic_DNA"/>
</dbReference>
<organism evidence="3 4">
    <name type="scientific">Lysobacter silvisoli</name>
    <dbReference type="NCBI Taxonomy" id="2293254"/>
    <lineage>
        <taxon>Bacteria</taxon>
        <taxon>Pseudomonadati</taxon>
        <taxon>Pseudomonadota</taxon>
        <taxon>Gammaproteobacteria</taxon>
        <taxon>Lysobacterales</taxon>
        <taxon>Lysobacteraceae</taxon>
        <taxon>Lysobacter</taxon>
    </lineage>
</organism>
<keyword evidence="4" id="KW-1185">Reference proteome</keyword>
<keyword evidence="1" id="KW-0732">Signal</keyword>
<feature type="signal peptide" evidence="1">
    <location>
        <begin position="1"/>
        <end position="22"/>
    </location>
</feature>
<dbReference type="Proteomes" id="UP000264492">
    <property type="component" value="Unassembled WGS sequence"/>
</dbReference>
<proteinExistence type="predicted"/>
<evidence type="ECO:0000256" key="1">
    <source>
        <dbReference type="SAM" id="SignalP"/>
    </source>
</evidence>
<gene>
    <name evidence="3" type="ORF">DX914_05205</name>
</gene>
<keyword evidence="3" id="KW-0449">Lipoprotein</keyword>
<protein>
    <submittedName>
        <fullName evidence="3">Outer membrane lipoprotein-sorting protein</fullName>
    </submittedName>
</protein>
<dbReference type="OrthoDB" id="9803781at2"/>
<reference evidence="3 4" key="1">
    <citation type="submission" date="2018-08" db="EMBL/GenBank/DDBJ databases">
        <title>Lysobacter sp. zong2l5, whole genome shotgun sequence.</title>
        <authorList>
            <person name="Zhang X."/>
            <person name="Feng G."/>
            <person name="Zhu H."/>
        </authorList>
    </citation>
    <scope>NUCLEOTIDE SEQUENCE [LARGE SCALE GENOMIC DNA]</scope>
    <source>
        <strain evidence="4">zong2l5</strain>
    </source>
</reference>
<dbReference type="InterPro" id="IPR033399">
    <property type="entry name" value="TP_0789-like"/>
</dbReference>
<feature type="chain" id="PRO_5016986543" evidence="1">
    <location>
        <begin position="23"/>
        <end position="307"/>
    </location>
</feature>
<dbReference type="Pfam" id="PF17131">
    <property type="entry name" value="LolA_like"/>
    <property type="match status" value="1"/>
</dbReference>
<dbReference type="CDD" id="cd16329">
    <property type="entry name" value="LolA_like"/>
    <property type="match status" value="1"/>
</dbReference>
<feature type="domain" description="Uncharacterized protein TP-0789" evidence="2">
    <location>
        <begin position="88"/>
        <end position="277"/>
    </location>
</feature>
<evidence type="ECO:0000313" key="4">
    <source>
        <dbReference type="Proteomes" id="UP000264492"/>
    </source>
</evidence>
<sequence length="307" mass="34873">MKTACRIFLAALVLAAPTAALAQDARDIMIKVDDATNHSYSSSVRLVKFSTCRYSVAGGKLSCTEKPRVVIFESFSKSRRPAGRRDNDNKGLDVIIQPISDKNTAMLSWGYAEDDKATDSWVYLPILSKVKRIVSVADSNESGAVFGSEVSAEDADVKKVRDYTYKLLGEDTFRGRPVWKIESTPTASRRKRSYYGRIVSFVDKERFIVLKEDLYDRSGRHYKQYSVLETKQIGNVWMATKAVMNNLTKRRITNWEHTDVALNVDIDEEFLSQRSLTDFAYRERHMQVYRKYLTQGNAGTQQGAAKQ</sequence>
<dbReference type="Gene3D" id="2.50.20.10">
    <property type="entry name" value="Lipoprotein localisation LolA/LolB/LppX"/>
    <property type="match status" value="1"/>
</dbReference>
<accession>A0A371K3M7</accession>